<dbReference type="RefSeq" id="WP_147383556.1">
    <property type="nucleotide sequence ID" value="NZ_PXXU01000005.1"/>
</dbReference>
<gene>
    <name evidence="1" type="ORF">C7H79_02350</name>
</gene>
<evidence type="ECO:0000313" key="1">
    <source>
        <dbReference type="EMBL" id="PSJ18447.1"/>
    </source>
</evidence>
<evidence type="ECO:0000313" key="2">
    <source>
        <dbReference type="Proteomes" id="UP000241912"/>
    </source>
</evidence>
<reference evidence="1 2" key="1">
    <citation type="submission" date="2018-03" db="EMBL/GenBank/DDBJ databases">
        <title>Draft genome of Nitrosomonas supralitoralis APG5.</title>
        <authorList>
            <person name="Urakawa H."/>
            <person name="Lopez J.V."/>
        </authorList>
    </citation>
    <scope>NUCLEOTIDE SEQUENCE [LARGE SCALE GENOMIC DNA]</scope>
    <source>
        <strain evidence="1 2">APG5</strain>
    </source>
</reference>
<proteinExistence type="predicted"/>
<dbReference type="AlphaFoldDB" id="A0A2P7NYD0"/>
<keyword evidence="2" id="KW-1185">Reference proteome</keyword>
<dbReference type="OrthoDB" id="8550065at2"/>
<sequence>MVNKNWTIEEAQAANDAVLLESPERSFADPTLPLSQWAALHNLDNLHTQYIQGNKFALMQAIRECARCDLVMPPWVGSAFRKAFDTIANYKSDNWNEVFGDPIPKGAHLNALKKKRNLKYAVHLEAINILQADVEQAIDAGLFERIAEKFHIGKTQAEEYCRDVEKTTGFFLREARAVSQFYDRLNGQSKPKKRRNPTKL</sequence>
<protein>
    <submittedName>
        <fullName evidence="1">Uncharacterized protein</fullName>
    </submittedName>
</protein>
<dbReference type="EMBL" id="PXXU01000005">
    <property type="protein sequence ID" value="PSJ18447.1"/>
    <property type="molecule type" value="Genomic_DNA"/>
</dbReference>
<name>A0A2P7NYD0_9PROT</name>
<accession>A0A2P7NYD0</accession>
<dbReference type="Proteomes" id="UP000241912">
    <property type="component" value="Unassembled WGS sequence"/>
</dbReference>
<comment type="caution">
    <text evidence="1">The sequence shown here is derived from an EMBL/GenBank/DDBJ whole genome shotgun (WGS) entry which is preliminary data.</text>
</comment>
<organism evidence="1 2">
    <name type="scientific">Nitrosomonas supralitoralis</name>
    <dbReference type="NCBI Taxonomy" id="2116706"/>
    <lineage>
        <taxon>Bacteria</taxon>
        <taxon>Pseudomonadati</taxon>
        <taxon>Pseudomonadota</taxon>
        <taxon>Betaproteobacteria</taxon>
        <taxon>Nitrosomonadales</taxon>
        <taxon>Nitrosomonadaceae</taxon>
        <taxon>Nitrosomonas</taxon>
    </lineage>
</organism>